<dbReference type="InterPro" id="IPR019539">
    <property type="entry name" value="GalKase_N"/>
</dbReference>
<evidence type="ECO:0000256" key="4">
    <source>
        <dbReference type="ARBA" id="ARBA00022777"/>
    </source>
</evidence>
<dbReference type="Pfam" id="PF00288">
    <property type="entry name" value="GHMP_kinases_N"/>
    <property type="match status" value="1"/>
</dbReference>
<keyword evidence="5" id="KW-0067">ATP-binding</keyword>
<dbReference type="InterPro" id="IPR006203">
    <property type="entry name" value="GHMP_knse_ATP-bd_CS"/>
</dbReference>
<dbReference type="Pfam" id="PF10509">
    <property type="entry name" value="GalKase_gal_bdg"/>
    <property type="match status" value="1"/>
</dbReference>
<dbReference type="InterPro" id="IPR020568">
    <property type="entry name" value="Ribosomal_Su5_D2-typ_SF"/>
</dbReference>
<protein>
    <submittedName>
        <fullName evidence="8">Galactokinase</fullName>
    </submittedName>
</protein>
<dbReference type="PANTHER" id="PTHR10457:SF7">
    <property type="entry name" value="GALACTOKINASE-RELATED"/>
    <property type="match status" value="1"/>
</dbReference>
<evidence type="ECO:0000259" key="6">
    <source>
        <dbReference type="Pfam" id="PF00288"/>
    </source>
</evidence>
<proteinExistence type="inferred from homology"/>
<dbReference type="InterPro" id="IPR014721">
    <property type="entry name" value="Ribsml_uS5_D2-typ_fold_subgr"/>
</dbReference>
<comment type="caution">
    <text evidence="8">The sequence shown here is derived from an EMBL/GenBank/DDBJ whole genome shotgun (WGS) entry which is preliminary data.</text>
</comment>
<dbReference type="Proteomes" id="UP000610760">
    <property type="component" value="Unassembled WGS sequence"/>
</dbReference>
<dbReference type="Gene3D" id="3.30.230.10">
    <property type="match status" value="1"/>
</dbReference>
<evidence type="ECO:0000259" key="7">
    <source>
        <dbReference type="Pfam" id="PF10509"/>
    </source>
</evidence>
<dbReference type="SUPFAM" id="SSF55060">
    <property type="entry name" value="GHMP Kinase, C-terminal domain"/>
    <property type="match status" value="1"/>
</dbReference>
<keyword evidence="3" id="KW-0547">Nucleotide-binding</keyword>
<evidence type="ECO:0000313" key="9">
    <source>
        <dbReference type="Proteomes" id="UP000610760"/>
    </source>
</evidence>
<dbReference type="EMBL" id="JACRSV010000001">
    <property type="protein sequence ID" value="MBC8558636.1"/>
    <property type="molecule type" value="Genomic_DNA"/>
</dbReference>
<dbReference type="GO" id="GO:0005829">
    <property type="term" value="C:cytosol"/>
    <property type="evidence" value="ECO:0007669"/>
    <property type="project" value="TreeGrafter"/>
</dbReference>
<dbReference type="PANTHER" id="PTHR10457">
    <property type="entry name" value="MEVALONATE KINASE/GALACTOKINASE"/>
    <property type="match status" value="1"/>
</dbReference>
<evidence type="ECO:0000313" key="8">
    <source>
        <dbReference type="EMBL" id="MBC8558636.1"/>
    </source>
</evidence>
<dbReference type="PIRSF" id="PIRSF000530">
    <property type="entry name" value="Galactokinase"/>
    <property type="match status" value="1"/>
</dbReference>
<dbReference type="PRINTS" id="PR00473">
    <property type="entry name" value="GALCTOKINASE"/>
</dbReference>
<feature type="domain" description="GHMP kinase N-terminal" evidence="6">
    <location>
        <begin position="126"/>
        <end position="214"/>
    </location>
</feature>
<dbReference type="RefSeq" id="WP_249293526.1">
    <property type="nucleotide sequence ID" value="NZ_JACRSV010000001.1"/>
</dbReference>
<organism evidence="8 9">
    <name type="scientific">Fumia xinanensis</name>
    <dbReference type="NCBI Taxonomy" id="2763659"/>
    <lineage>
        <taxon>Bacteria</taxon>
        <taxon>Bacillati</taxon>
        <taxon>Bacillota</taxon>
        <taxon>Clostridia</taxon>
        <taxon>Eubacteriales</taxon>
        <taxon>Oscillospiraceae</taxon>
        <taxon>Fumia</taxon>
    </lineage>
</organism>
<evidence type="ECO:0000256" key="3">
    <source>
        <dbReference type="ARBA" id="ARBA00022741"/>
    </source>
</evidence>
<evidence type="ECO:0000256" key="1">
    <source>
        <dbReference type="ARBA" id="ARBA00006566"/>
    </source>
</evidence>
<evidence type="ECO:0000256" key="2">
    <source>
        <dbReference type="ARBA" id="ARBA00022679"/>
    </source>
</evidence>
<accession>A0A926DZQ1</accession>
<name>A0A926DZQ1_9FIRM</name>
<comment type="similarity">
    <text evidence="1">Belongs to the GHMP kinase family. GalK subfamily.</text>
</comment>
<dbReference type="PRINTS" id="PR00959">
    <property type="entry name" value="MEVGALKINASE"/>
</dbReference>
<dbReference type="InterPro" id="IPR006206">
    <property type="entry name" value="Mevalonate/galactokinase"/>
</dbReference>
<dbReference type="Gene3D" id="3.30.70.890">
    <property type="entry name" value="GHMP kinase, C-terminal domain"/>
    <property type="match status" value="1"/>
</dbReference>
<gene>
    <name evidence="8" type="ORF">H8710_01000</name>
</gene>
<feature type="domain" description="Galactokinase N-terminal" evidence="7">
    <location>
        <begin position="41"/>
        <end position="89"/>
    </location>
</feature>
<keyword evidence="4" id="KW-0418">Kinase</keyword>
<dbReference type="GO" id="GO:0006012">
    <property type="term" value="P:galactose metabolic process"/>
    <property type="evidence" value="ECO:0007669"/>
    <property type="project" value="InterPro"/>
</dbReference>
<dbReference type="AlphaFoldDB" id="A0A926DZQ1"/>
<sequence>MKSFALKQKILDGGLDQWFVRLYSQEQVSDQRRRYCEALDRFSEIFGEDRDVRIYSAPGRTEVSGNHTDHNNGKVLAASVNLDVIAIASINSDNTVRLQSKGYPMDTISLSDLEMKREEINHSASLIRGMAKKFTLEGHRIGGFDAYTTSDVLKGSGLSSSAAFEVLVGTMMSYLFNEGSVDSIEIAQCAQYAENVYFGKPSGLMDQMASSVGGMIAIDFADTENPVIRQVKFDFEALGCALCIVDTGGNHADLTHEYAAIPGEMKKVAAVFGRQTLRGISMDELLQKAGEVRKKCGDRALLRALHFLAENDRVDGIVVALEAEDYSCFLEFITKSGNSSFRYLQNVYANGAPEEQGLSVALFLAERFLNGQGACRVHGGGFGGTTQNFVPLDRVDDFRTMMEGVFGKGCCHILSIRPVGGVEIAN</sequence>
<evidence type="ECO:0000256" key="5">
    <source>
        <dbReference type="ARBA" id="ARBA00022840"/>
    </source>
</evidence>
<dbReference type="GO" id="GO:0005524">
    <property type="term" value="F:ATP binding"/>
    <property type="evidence" value="ECO:0007669"/>
    <property type="project" value="UniProtKB-KW"/>
</dbReference>
<keyword evidence="9" id="KW-1185">Reference proteome</keyword>
<dbReference type="InterPro" id="IPR036554">
    <property type="entry name" value="GHMP_kinase_C_sf"/>
</dbReference>
<keyword evidence="2" id="KW-0808">Transferase</keyword>
<dbReference type="InterPro" id="IPR000705">
    <property type="entry name" value="Galactokinase"/>
</dbReference>
<dbReference type="GO" id="GO:0004335">
    <property type="term" value="F:galactokinase activity"/>
    <property type="evidence" value="ECO:0007669"/>
    <property type="project" value="InterPro"/>
</dbReference>
<reference evidence="8" key="1">
    <citation type="submission" date="2020-08" db="EMBL/GenBank/DDBJ databases">
        <title>Genome public.</title>
        <authorList>
            <person name="Liu C."/>
            <person name="Sun Q."/>
        </authorList>
    </citation>
    <scope>NUCLEOTIDE SEQUENCE</scope>
    <source>
        <strain evidence="8">NSJ-33</strain>
    </source>
</reference>
<dbReference type="SUPFAM" id="SSF54211">
    <property type="entry name" value="Ribosomal protein S5 domain 2-like"/>
    <property type="match status" value="1"/>
</dbReference>
<dbReference type="PROSITE" id="PS00627">
    <property type="entry name" value="GHMP_KINASES_ATP"/>
    <property type="match status" value="1"/>
</dbReference>
<dbReference type="InterPro" id="IPR006204">
    <property type="entry name" value="GHMP_kinase_N_dom"/>
</dbReference>